<accession>F3PP80</accession>
<evidence type="ECO:0000313" key="1">
    <source>
        <dbReference type="EMBL" id="EGF59285.1"/>
    </source>
</evidence>
<keyword evidence="2" id="KW-1185">Reference proteome</keyword>
<reference evidence="1 2" key="1">
    <citation type="submission" date="2011-02" db="EMBL/GenBank/DDBJ databases">
        <authorList>
            <person name="Weinstock G."/>
            <person name="Sodergren E."/>
            <person name="Clifton S."/>
            <person name="Fulton L."/>
            <person name="Fulton B."/>
            <person name="Courtney L."/>
            <person name="Fronick C."/>
            <person name="Harrison M."/>
            <person name="Strong C."/>
            <person name="Farmer C."/>
            <person name="Delahaunty K."/>
            <person name="Markovic C."/>
            <person name="Hall O."/>
            <person name="Minx P."/>
            <person name="Tomlinson C."/>
            <person name="Mitreva M."/>
            <person name="Hou S."/>
            <person name="Chen J."/>
            <person name="Wollam A."/>
            <person name="Pepin K.H."/>
            <person name="Johnson M."/>
            <person name="Bhonagiri V."/>
            <person name="Zhang X."/>
            <person name="Suruliraj S."/>
            <person name="Warren W."/>
            <person name="Chinwalla A."/>
            <person name="Mardis E.R."/>
            <person name="Wilson R.K."/>
        </authorList>
    </citation>
    <scope>NUCLEOTIDE SEQUENCE [LARGE SCALE GENOMIC DNA]</scope>
    <source>
        <strain evidence="1 2">YIT 12057</strain>
    </source>
</reference>
<comment type="caution">
    <text evidence="1">The sequence shown here is derived from an EMBL/GenBank/DDBJ whole genome shotgun (WGS) entry which is preliminary data.</text>
</comment>
<dbReference type="HOGENOM" id="CLU_3212378_0_0_10"/>
<dbReference type="AlphaFoldDB" id="F3PP80"/>
<sequence>MRKLLFEEKEIRKYSKIREDCYRLNQYITVLVIKLFQKDIFKRN</sequence>
<gene>
    <name evidence="1" type="ORF">HMPREF9446_00520</name>
</gene>
<protein>
    <submittedName>
        <fullName evidence="1">Conserved domain protein</fullName>
    </submittedName>
</protein>
<organism evidence="1 2">
    <name type="scientific">Bacteroides fluxus YIT 12057</name>
    <dbReference type="NCBI Taxonomy" id="763034"/>
    <lineage>
        <taxon>Bacteria</taxon>
        <taxon>Pseudomonadati</taxon>
        <taxon>Bacteroidota</taxon>
        <taxon>Bacteroidia</taxon>
        <taxon>Bacteroidales</taxon>
        <taxon>Bacteroidaceae</taxon>
        <taxon>Bacteroides</taxon>
    </lineage>
</organism>
<dbReference type="Proteomes" id="UP000003416">
    <property type="component" value="Unassembled WGS sequence"/>
</dbReference>
<proteinExistence type="predicted"/>
<evidence type="ECO:0000313" key="2">
    <source>
        <dbReference type="Proteomes" id="UP000003416"/>
    </source>
</evidence>
<dbReference type="EMBL" id="AFBN01000010">
    <property type="protein sequence ID" value="EGF59285.1"/>
    <property type="molecule type" value="Genomic_DNA"/>
</dbReference>
<name>F3PP80_9BACE</name>